<dbReference type="GO" id="GO:0003676">
    <property type="term" value="F:nucleic acid binding"/>
    <property type="evidence" value="ECO:0007669"/>
    <property type="project" value="InterPro"/>
</dbReference>
<dbReference type="GO" id="GO:0046872">
    <property type="term" value="F:metal ion binding"/>
    <property type="evidence" value="ECO:0007669"/>
    <property type="project" value="UniProtKB-KW"/>
</dbReference>
<keyword evidence="7" id="KW-0325">Glycoprotein</keyword>
<dbReference type="HOGENOM" id="CLU_044365_2_0_1"/>
<evidence type="ECO:0008006" key="11">
    <source>
        <dbReference type="Google" id="ProtNLM"/>
    </source>
</evidence>
<keyword evidence="10" id="KW-1185">Reference proteome</keyword>
<dbReference type="EMBL" id="KN824328">
    <property type="protein sequence ID" value="KIM24067.1"/>
    <property type="molecule type" value="Genomic_DNA"/>
</dbReference>
<organism evidence="9 10">
    <name type="scientific">Serendipita vermifera MAFF 305830</name>
    <dbReference type="NCBI Taxonomy" id="933852"/>
    <lineage>
        <taxon>Eukaryota</taxon>
        <taxon>Fungi</taxon>
        <taxon>Dikarya</taxon>
        <taxon>Basidiomycota</taxon>
        <taxon>Agaricomycotina</taxon>
        <taxon>Agaricomycetes</taxon>
        <taxon>Sebacinales</taxon>
        <taxon>Serendipitaceae</taxon>
        <taxon>Serendipita</taxon>
    </lineage>
</organism>
<proteinExistence type="inferred from homology"/>
<dbReference type="GO" id="GO:0004519">
    <property type="term" value="F:endonuclease activity"/>
    <property type="evidence" value="ECO:0007669"/>
    <property type="project" value="UniProtKB-KW"/>
</dbReference>
<evidence type="ECO:0000256" key="7">
    <source>
        <dbReference type="ARBA" id="ARBA00023180"/>
    </source>
</evidence>
<evidence type="ECO:0000256" key="8">
    <source>
        <dbReference type="SAM" id="SignalP"/>
    </source>
</evidence>
<name>A0A0C2X3Z4_SERVB</name>
<dbReference type="SUPFAM" id="SSF48537">
    <property type="entry name" value="Phospholipase C/P1 nuclease"/>
    <property type="match status" value="1"/>
</dbReference>
<keyword evidence="6" id="KW-1015">Disulfide bond</keyword>
<dbReference type="InterPro" id="IPR003154">
    <property type="entry name" value="S1/P1nuclease"/>
</dbReference>
<dbReference type="PANTHER" id="PTHR33146">
    <property type="entry name" value="ENDONUCLEASE 4"/>
    <property type="match status" value="1"/>
</dbReference>
<evidence type="ECO:0000256" key="3">
    <source>
        <dbReference type="ARBA" id="ARBA00022723"/>
    </source>
</evidence>
<dbReference type="PANTHER" id="PTHR33146:SF29">
    <property type="entry name" value="S1_P1 NUCLEASE"/>
    <property type="match status" value="1"/>
</dbReference>
<gene>
    <name evidence="9" type="ORF">M408DRAFT_331984</name>
</gene>
<dbReference type="Proteomes" id="UP000054097">
    <property type="component" value="Unassembled WGS sequence"/>
</dbReference>
<keyword evidence="5" id="KW-0378">Hydrolase</keyword>
<dbReference type="Gene3D" id="1.10.575.10">
    <property type="entry name" value="P1 Nuclease"/>
    <property type="match status" value="1"/>
</dbReference>
<dbReference type="STRING" id="933852.A0A0C2X3Z4"/>
<protein>
    <recommendedName>
        <fullName evidence="11">Phospholipase C/P1 nuclease</fullName>
    </recommendedName>
</protein>
<feature type="signal peptide" evidence="8">
    <location>
        <begin position="1"/>
        <end position="25"/>
    </location>
</feature>
<keyword evidence="4" id="KW-0255">Endonuclease</keyword>
<accession>A0A0C2X3Z4</accession>
<dbReference type="AlphaFoldDB" id="A0A0C2X3Z4"/>
<sequence length="364" mass="40774">MKMGIKHRATAALALFSFNSLQVNAWGAGGHEITATIAQIYLHPSVLPQICALVYPYTPPKEPCHLAPIATWADRIRGLAQYRWAAPFHYVGGTSDWPPNKCVFGEDGWEGKDGVNVLGGIWNTTQWLKDGRPGAAEAVKFLIHFLGDLHQPLHMTARQRGGNDIKVHFHHRITNLHSVWDSRLLSNSILDTPHNYTRPLPSPRVEAALRGAIYDPLIRSIIWEGLLQAWKDDLEEWISCPTLDSRSGPSIENQQLPLGSSVSIAEHDARRWDDDFVCPYHWAKPTAALNCEITFPEELDWAPNSTDPHPAIELDTPRYAGKIRKRRILEKQLAQGGIRTAAVLNGLFANEDTKQTGFLYIPEV</sequence>
<dbReference type="GO" id="GO:0006308">
    <property type="term" value="P:DNA catabolic process"/>
    <property type="evidence" value="ECO:0007669"/>
    <property type="project" value="InterPro"/>
</dbReference>
<evidence type="ECO:0000256" key="1">
    <source>
        <dbReference type="ARBA" id="ARBA00009547"/>
    </source>
</evidence>
<evidence type="ECO:0000256" key="5">
    <source>
        <dbReference type="ARBA" id="ARBA00022801"/>
    </source>
</evidence>
<dbReference type="Pfam" id="PF02265">
    <property type="entry name" value="S1-P1_nuclease"/>
    <property type="match status" value="1"/>
</dbReference>
<dbReference type="OrthoDB" id="441446at2759"/>
<evidence type="ECO:0000256" key="2">
    <source>
        <dbReference type="ARBA" id="ARBA00022722"/>
    </source>
</evidence>
<reference evidence="9 10" key="1">
    <citation type="submission" date="2014-04" db="EMBL/GenBank/DDBJ databases">
        <authorList>
            <consortium name="DOE Joint Genome Institute"/>
            <person name="Kuo A."/>
            <person name="Zuccaro A."/>
            <person name="Kohler A."/>
            <person name="Nagy L.G."/>
            <person name="Floudas D."/>
            <person name="Copeland A."/>
            <person name="Barry K.W."/>
            <person name="Cichocki N."/>
            <person name="Veneault-Fourrey C."/>
            <person name="LaButti K."/>
            <person name="Lindquist E.A."/>
            <person name="Lipzen A."/>
            <person name="Lundell T."/>
            <person name="Morin E."/>
            <person name="Murat C."/>
            <person name="Sun H."/>
            <person name="Tunlid A."/>
            <person name="Henrissat B."/>
            <person name="Grigoriev I.V."/>
            <person name="Hibbett D.S."/>
            <person name="Martin F."/>
            <person name="Nordberg H.P."/>
            <person name="Cantor M.N."/>
            <person name="Hua S.X."/>
        </authorList>
    </citation>
    <scope>NUCLEOTIDE SEQUENCE [LARGE SCALE GENOMIC DNA]</scope>
    <source>
        <strain evidence="9 10">MAFF 305830</strain>
    </source>
</reference>
<dbReference type="GO" id="GO:0016788">
    <property type="term" value="F:hydrolase activity, acting on ester bonds"/>
    <property type="evidence" value="ECO:0007669"/>
    <property type="project" value="InterPro"/>
</dbReference>
<dbReference type="InterPro" id="IPR008947">
    <property type="entry name" value="PLipase_C/P1_nuclease_dom_sf"/>
</dbReference>
<comment type="similarity">
    <text evidence="1">Belongs to the nuclease type I family.</text>
</comment>
<keyword evidence="3" id="KW-0479">Metal-binding</keyword>
<evidence type="ECO:0000313" key="10">
    <source>
        <dbReference type="Proteomes" id="UP000054097"/>
    </source>
</evidence>
<keyword evidence="2" id="KW-0540">Nuclease</keyword>
<feature type="chain" id="PRO_5002158704" description="Phospholipase C/P1 nuclease" evidence="8">
    <location>
        <begin position="26"/>
        <end position="364"/>
    </location>
</feature>
<evidence type="ECO:0000256" key="6">
    <source>
        <dbReference type="ARBA" id="ARBA00023157"/>
    </source>
</evidence>
<keyword evidence="8" id="KW-0732">Signal</keyword>
<dbReference type="CDD" id="cd11010">
    <property type="entry name" value="S1-P1_nuclease"/>
    <property type="match status" value="1"/>
</dbReference>
<reference evidence="10" key="2">
    <citation type="submission" date="2015-01" db="EMBL/GenBank/DDBJ databases">
        <title>Evolutionary Origins and Diversification of the Mycorrhizal Mutualists.</title>
        <authorList>
            <consortium name="DOE Joint Genome Institute"/>
            <consortium name="Mycorrhizal Genomics Consortium"/>
            <person name="Kohler A."/>
            <person name="Kuo A."/>
            <person name="Nagy L.G."/>
            <person name="Floudas D."/>
            <person name="Copeland A."/>
            <person name="Barry K.W."/>
            <person name="Cichocki N."/>
            <person name="Veneault-Fourrey C."/>
            <person name="LaButti K."/>
            <person name="Lindquist E.A."/>
            <person name="Lipzen A."/>
            <person name="Lundell T."/>
            <person name="Morin E."/>
            <person name="Murat C."/>
            <person name="Riley R."/>
            <person name="Ohm R."/>
            <person name="Sun H."/>
            <person name="Tunlid A."/>
            <person name="Henrissat B."/>
            <person name="Grigoriev I.V."/>
            <person name="Hibbett D.S."/>
            <person name="Martin F."/>
        </authorList>
    </citation>
    <scope>NUCLEOTIDE SEQUENCE [LARGE SCALE GENOMIC DNA]</scope>
    <source>
        <strain evidence="10">MAFF 305830</strain>
    </source>
</reference>
<evidence type="ECO:0000313" key="9">
    <source>
        <dbReference type="EMBL" id="KIM24067.1"/>
    </source>
</evidence>
<evidence type="ECO:0000256" key="4">
    <source>
        <dbReference type="ARBA" id="ARBA00022759"/>
    </source>
</evidence>